<protein>
    <submittedName>
        <fullName evidence="9">Cycloheximide resistance protein</fullName>
    </submittedName>
</protein>
<evidence type="ECO:0000256" key="3">
    <source>
        <dbReference type="ARBA" id="ARBA00022692"/>
    </source>
</evidence>
<name>A0A9P4I842_9PEZI</name>
<dbReference type="EMBL" id="ML978131">
    <property type="protein sequence ID" value="KAF2095729.1"/>
    <property type="molecule type" value="Genomic_DNA"/>
</dbReference>
<evidence type="ECO:0000256" key="4">
    <source>
        <dbReference type="ARBA" id="ARBA00022989"/>
    </source>
</evidence>
<feature type="transmembrane region" description="Helical" evidence="7">
    <location>
        <begin position="512"/>
        <end position="532"/>
    </location>
</feature>
<dbReference type="InterPro" id="IPR011701">
    <property type="entry name" value="MFS"/>
</dbReference>
<feature type="transmembrane region" description="Helical" evidence="7">
    <location>
        <begin position="447"/>
        <end position="467"/>
    </location>
</feature>
<gene>
    <name evidence="9" type="ORF">NA57DRAFT_44028</name>
</gene>
<evidence type="ECO:0000256" key="1">
    <source>
        <dbReference type="ARBA" id="ARBA00004141"/>
    </source>
</evidence>
<dbReference type="PROSITE" id="PS50850">
    <property type="entry name" value="MFS"/>
    <property type="match status" value="1"/>
</dbReference>
<feature type="transmembrane region" description="Helical" evidence="7">
    <location>
        <begin position="139"/>
        <end position="162"/>
    </location>
</feature>
<dbReference type="Gene3D" id="1.20.1250.20">
    <property type="entry name" value="MFS general substrate transporter like domains"/>
    <property type="match status" value="1"/>
</dbReference>
<feature type="transmembrane region" description="Helical" evidence="7">
    <location>
        <begin position="373"/>
        <end position="392"/>
    </location>
</feature>
<dbReference type="GO" id="GO:0022857">
    <property type="term" value="F:transmembrane transporter activity"/>
    <property type="evidence" value="ECO:0007669"/>
    <property type="project" value="InterPro"/>
</dbReference>
<dbReference type="InterPro" id="IPR036259">
    <property type="entry name" value="MFS_trans_sf"/>
</dbReference>
<feature type="transmembrane region" description="Helical" evidence="7">
    <location>
        <begin position="227"/>
        <end position="247"/>
    </location>
</feature>
<proteinExistence type="inferred from homology"/>
<evidence type="ECO:0000313" key="10">
    <source>
        <dbReference type="Proteomes" id="UP000799772"/>
    </source>
</evidence>
<dbReference type="Pfam" id="PF07690">
    <property type="entry name" value="MFS_1"/>
    <property type="match status" value="1"/>
</dbReference>
<dbReference type="SUPFAM" id="SSF103473">
    <property type="entry name" value="MFS general substrate transporter"/>
    <property type="match status" value="1"/>
</dbReference>
<dbReference type="InterPro" id="IPR020846">
    <property type="entry name" value="MFS_dom"/>
</dbReference>
<dbReference type="AlphaFoldDB" id="A0A9P4I842"/>
<feature type="transmembrane region" description="Helical" evidence="7">
    <location>
        <begin position="329"/>
        <end position="353"/>
    </location>
</feature>
<dbReference type="OrthoDB" id="5296287at2759"/>
<keyword evidence="3 7" id="KW-0812">Transmembrane</keyword>
<feature type="transmembrane region" description="Helical" evidence="7">
    <location>
        <begin position="169"/>
        <end position="188"/>
    </location>
</feature>
<feature type="region of interest" description="Disordered" evidence="6">
    <location>
        <begin position="1"/>
        <end position="47"/>
    </location>
</feature>
<evidence type="ECO:0000256" key="7">
    <source>
        <dbReference type="SAM" id="Phobius"/>
    </source>
</evidence>
<dbReference type="GO" id="GO:0016020">
    <property type="term" value="C:membrane"/>
    <property type="evidence" value="ECO:0007669"/>
    <property type="project" value="UniProtKB-SubCell"/>
</dbReference>
<sequence>MQSADEPAPIAEPAPTSGVEGNSILTEEDSTPAPHHEEWHSNPKNAQDLSTDVFIDDDLVNGSHTTRQDPFAVGWEEPVDQDPANPLNWTSWQTNVNIGVISFLSFLTFADADCGPLASSMFAPSVPQVMQDFKSDSNLLAAFVVSVYILGFAFGPLVVAPISELKGRLIVYHTCNTLFFVFTIISALSQTMVMLIVFRFLAGFVGVAPTTIGSGTIADLIPRERRALYMSLWSMGPILGPVVGPIAGGFLAEAKGWRWEFWVLAMVGGTATTGAFLILRETFAPVVLEKKADQLRKSTGNPLYHSILASNIPPKDLFLRSIVRPSKMLIMAPIVSLMSIYVAVLYGLLYILFTTFTFVFEGQYNFSTGTSGLSFIGSGVGTVCGVVVYATLGDRLVRVRNAGGETPVPEDRLPIYLVLPASLSIPAGLIIYGWAADKRVHWVVPQIGNAVTSVGMMIIVMSVQTYLVDAFTEHAASAIAANTVLRSVLGALLPLCGLQLYDAIGLGWGNTLLGFIALGMAPIPVLLGMFGARLRNSKMGRVTF</sequence>
<evidence type="ECO:0000256" key="5">
    <source>
        <dbReference type="ARBA" id="ARBA00023136"/>
    </source>
</evidence>
<dbReference type="PANTHER" id="PTHR23502:SF68">
    <property type="entry name" value="MULTIDRUG TRANSPORTER, PUTATIVE (AFU_ORTHOLOGUE AFUA_3G01120)-RELATED"/>
    <property type="match status" value="1"/>
</dbReference>
<feature type="compositionally biased region" description="Low complexity" evidence="6">
    <location>
        <begin position="1"/>
        <end position="15"/>
    </location>
</feature>
<dbReference type="PANTHER" id="PTHR23502">
    <property type="entry name" value="MAJOR FACILITATOR SUPERFAMILY"/>
    <property type="match status" value="1"/>
</dbReference>
<dbReference type="FunFam" id="1.20.1250.20:FF:000011">
    <property type="entry name" value="MFS multidrug transporter, putative"/>
    <property type="match status" value="1"/>
</dbReference>
<feature type="transmembrane region" description="Helical" evidence="7">
    <location>
        <begin position="194"/>
        <end position="215"/>
    </location>
</feature>
<reference evidence="9" key="1">
    <citation type="journal article" date="2020" name="Stud. Mycol.">
        <title>101 Dothideomycetes genomes: a test case for predicting lifestyles and emergence of pathogens.</title>
        <authorList>
            <person name="Haridas S."/>
            <person name="Albert R."/>
            <person name="Binder M."/>
            <person name="Bloem J."/>
            <person name="Labutti K."/>
            <person name="Salamov A."/>
            <person name="Andreopoulos B."/>
            <person name="Baker S."/>
            <person name="Barry K."/>
            <person name="Bills G."/>
            <person name="Bluhm B."/>
            <person name="Cannon C."/>
            <person name="Castanera R."/>
            <person name="Culley D."/>
            <person name="Daum C."/>
            <person name="Ezra D."/>
            <person name="Gonzalez J."/>
            <person name="Henrissat B."/>
            <person name="Kuo A."/>
            <person name="Liang C."/>
            <person name="Lipzen A."/>
            <person name="Lutzoni F."/>
            <person name="Magnuson J."/>
            <person name="Mondo S."/>
            <person name="Nolan M."/>
            <person name="Ohm R."/>
            <person name="Pangilinan J."/>
            <person name="Park H.-J."/>
            <person name="Ramirez L."/>
            <person name="Alfaro M."/>
            <person name="Sun H."/>
            <person name="Tritt A."/>
            <person name="Yoshinaga Y."/>
            <person name="Zwiers L.-H."/>
            <person name="Turgeon B."/>
            <person name="Goodwin S."/>
            <person name="Spatafora J."/>
            <person name="Crous P."/>
            <person name="Grigoriev I."/>
        </authorList>
    </citation>
    <scope>NUCLEOTIDE SEQUENCE</scope>
    <source>
        <strain evidence="9">CBS 133067</strain>
    </source>
</reference>
<comment type="subcellular location">
    <subcellularLocation>
        <location evidence="1">Membrane</location>
        <topology evidence="1">Multi-pass membrane protein</topology>
    </subcellularLocation>
</comment>
<dbReference type="Proteomes" id="UP000799772">
    <property type="component" value="Unassembled WGS sequence"/>
</dbReference>
<keyword evidence="10" id="KW-1185">Reference proteome</keyword>
<keyword evidence="4 7" id="KW-1133">Transmembrane helix</keyword>
<comment type="caution">
    <text evidence="9">The sequence shown here is derived from an EMBL/GenBank/DDBJ whole genome shotgun (WGS) entry which is preliminary data.</text>
</comment>
<evidence type="ECO:0000259" key="8">
    <source>
        <dbReference type="PROSITE" id="PS50850"/>
    </source>
</evidence>
<evidence type="ECO:0000256" key="2">
    <source>
        <dbReference type="ARBA" id="ARBA00008335"/>
    </source>
</evidence>
<feature type="transmembrane region" description="Helical" evidence="7">
    <location>
        <begin position="413"/>
        <end position="435"/>
    </location>
</feature>
<keyword evidence="5 7" id="KW-0472">Membrane</keyword>
<feature type="transmembrane region" description="Helical" evidence="7">
    <location>
        <begin position="259"/>
        <end position="279"/>
    </location>
</feature>
<comment type="similarity">
    <text evidence="2">Belongs to the major facilitator superfamily.</text>
</comment>
<accession>A0A9P4I842</accession>
<evidence type="ECO:0000313" key="9">
    <source>
        <dbReference type="EMBL" id="KAF2095729.1"/>
    </source>
</evidence>
<feature type="domain" description="Major facilitator superfamily (MFS) profile" evidence="8">
    <location>
        <begin position="97"/>
        <end position="536"/>
    </location>
</feature>
<organism evidence="9 10">
    <name type="scientific">Rhizodiscina lignyota</name>
    <dbReference type="NCBI Taxonomy" id="1504668"/>
    <lineage>
        <taxon>Eukaryota</taxon>
        <taxon>Fungi</taxon>
        <taxon>Dikarya</taxon>
        <taxon>Ascomycota</taxon>
        <taxon>Pezizomycotina</taxon>
        <taxon>Dothideomycetes</taxon>
        <taxon>Pleosporomycetidae</taxon>
        <taxon>Aulographales</taxon>
        <taxon>Rhizodiscinaceae</taxon>
        <taxon>Rhizodiscina</taxon>
    </lineage>
</organism>
<feature type="transmembrane region" description="Helical" evidence="7">
    <location>
        <begin position="479"/>
        <end position="500"/>
    </location>
</feature>
<dbReference type="CDD" id="cd17323">
    <property type="entry name" value="MFS_Tpo1_MDR_like"/>
    <property type="match status" value="1"/>
</dbReference>
<evidence type="ECO:0000256" key="6">
    <source>
        <dbReference type="SAM" id="MobiDB-lite"/>
    </source>
</evidence>